<comment type="caution">
    <text evidence="1">The sequence shown here is derived from an EMBL/GenBank/DDBJ whole genome shotgun (WGS) entry which is preliminary data.</text>
</comment>
<evidence type="ECO:0000313" key="2">
    <source>
        <dbReference type="Proteomes" id="UP000214646"/>
    </source>
</evidence>
<dbReference type="AlphaFoldDB" id="A0A225DMV5"/>
<dbReference type="Proteomes" id="UP000214646">
    <property type="component" value="Unassembled WGS sequence"/>
</dbReference>
<accession>A0A225DMV5</accession>
<dbReference type="EMBL" id="NIDE01000007">
    <property type="protein sequence ID" value="OWK40964.1"/>
    <property type="molecule type" value="Genomic_DNA"/>
</dbReference>
<protein>
    <submittedName>
        <fullName evidence="1">Uncharacterized protein</fullName>
    </submittedName>
</protein>
<gene>
    <name evidence="1" type="ORF">FRUB_04856</name>
</gene>
<name>A0A225DMV5_9BACT</name>
<sequence length="37" mass="4425">MWRLTRASARNEGTLIVTRNTKDFSENEPDVRMPYRL</sequence>
<keyword evidence="2" id="KW-1185">Reference proteome</keyword>
<reference evidence="2" key="1">
    <citation type="submission" date="2017-06" db="EMBL/GenBank/DDBJ databases">
        <title>Genome analysis of Fimbriiglobus ruber SP5, the first member of the order Planctomycetales with confirmed chitinolytic capability.</title>
        <authorList>
            <person name="Ravin N.V."/>
            <person name="Rakitin A.L."/>
            <person name="Ivanova A.A."/>
            <person name="Beletsky A.V."/>
            <person name="Kulichevskaya I.S."/>
            <person name="Mardanov A.V."/>
            <person name="Dedysh S.N."/>
        </authorList>
    </citation>
    <scope>NUCLEOTIDE SEQUENCE [LARGE SCALE GENOMIC DNA]</scope>
    <source>
        <strain evidence="2">SP5</strain>
    </source>
</reference>
<organism evidence="1 2">
    <name type="scientific">Fimbriiglobus ruber</name>
    <dbReference type="NCBI Taxonomy" id="1908690"/>
    <lineage>
        <taxon>Bacteria</taxon>
        <taxon>Pseudomonadati</taxon>
        <taxon>Planctomycetota</taxon>
        <taxon>Planctomycetia</taxon>
        <taxon>Gemmatales</taxon>
        <taxon>Gemmataceae</taxon>
        <taxon>Fimbriiglobus</taxon>
    </lineage>
</organism>
<evidence type="ECO:0000313" key="1">
    <source>
        <dbReference type="EMBL" id="OWK40964.1"/>
    </source>
</evidence>
<proteinExistence type="predicted"/>